<dbReference type="STRING" id="357750.A0A2S6BU64"/>
<organism evidence="1 2">
    <name type="scientific">Cercospora berteroae</name>
    <dbReference type="NCBI Taxonomy" id="357750"/>
    <lineage>
        <taxon>Eukaryota</taxon>
        <taxon>Fungi</taxon>
        <taxon>Dikarya</taxon>
        <taxon>Ascomycota</taxon>
        <taxon>Pezizomycotina</taxon>
        <taxon>Dothideomycetes</taxon>
        <taxon>Dothideomycetidae</taxon>
        <taxon>Mycosphaerellales</taxon>
        <taxon>Mycosphaerellaceae</taxon>
        <taxon>Cercospora</taxon>
    </lineage>
</organism>
<sequence length="905" mass="102662">MSLTPESFTVGQPERAPLFKDGLSHIGATLYEAIAKRLTGTYETTYLIKRAVLHFAHRVRAQQDHAFHKEYLNREFRYQRSEGLPLYSGLECPDLRSNQDIMWVVAFALNISLQVIFESPVHGQAPGTLVATGPTTGRIVTVAQRAGSGIMRYTYVALLPERSGKGLVKYLFGVQKLSNSATTSVVRIERVNWILAIEEHRPAMTCFNGFRAHQQDTIQIQDTLARLDTFQIVVDDPAHIGATLFVMKNALLYHRAHQSWVRVGSDCAPGTLRPYVSADLEMGKVPRSATNGKPPHQIREMMDRGEIEALVSVLTISIGGRLVVHFNILEMMENPTHNTVPALRELFEGLILNPQCLLIWWNLQNDVVALDNTIAHLYQDTTRQPFYSTPYGATQPILVMPQFHLHSEHFLGSRPDCLMFPTQPTYCDLHLPNLSERGLACPCSTGNVDIGPLLSHACRQHGRNIELRAWYEARPHVKLEALIDTMLAHDPLAPLFKDLKNAVERSGRSALDFYQSLGQRGMEEDDNVLGYLSGDADVPGRIFELIFASNDAEFIAGRLLDWENLSNEDQVGAQFVPQRLPRGECVGDIMLDENGPKLPGFHFDPVFPENSWVVNTFKSDTIFARNDFLQPWEHDTNVKLMRRRLNRLGGTMQVPQKPYYEPPSDEEHNELELRRQKFRLDMTDTSKFWLPISCAKLVLGTYHRPIMRTNQTSTESLIEHLQFLATTAKASPPPGFGAPPGCRFGLPGELNRIPGFDLYASRDILLAYRGVHHVKPWVFPPLQQQLMRMGTRLSPQPMCDVRHFLTEFLTHLASLPIDERRDALNRMRKDWELRIQAELRLRDMEGLPSFVDLCDLLDPEGRTFRRRVERTVVWNRPVLLYTPVERLDGGWISAATLQLNAVNGV</sequence>
<dbReference type="EMBL" id="PNEN01001769">
    <property type="protein sequence ID" value="PPJ51002.1"/>
    <property type="molecule type" value="Genomic_DNA"/>
</dbReference>
<evidence type="ECO:0000313" key="2">
    <source>
        <dbReference type="Proteomes" id="UP000237631"/>
    </source>
</evidence>
<accession>A0A2S6BU64</accession>
<dbReference type="Proteomes" id="UP000237631">
    <property type="component" value="Unassembled WGS sequence"/>
</dbReference>
<protein>
    <submittedName>
        <fullName evidence="1">Uncharacterized protein</fullName>
    </submittedName>
</protein>
<comment type="caution">
    <text evidence="1">The sequence shown here is derived from an EMBL/GenBank/DDBJ whole genome shotgun (WGS) entry which is preliminary data.</text>
</comment>
<proteinExistence type="predicted"/>
<name>A0A2S6BU64_9PEZI</name>
<evidence type="ECO:0000313" key="1">
    <source>
        <dbReference type="EMBL" id="PPJ51002.1"/>
    </source>
</evidence>
<dbReference type="AlphaFoldDB" id="A0A2S6BU64"/>
<reference evidence="2" key="1">
    <citation type="journal article" date="2017" name="bioRxiv">
        <title>Conservation of a gene cluster reveals novel cercosporin biosynthetic mechanisms and extends production to the genus Colletotrichum.</title>
        <authorList>
            <person name="de Jonge R."/>
            <person name="Ebert M.K."/>
            <person name="Huitt-Roehl C.R."/>
            <person name="Pal P."/>
            <person name="Suttle J.C."/>
            <person name="Spanner R.E."/>
            <person name="Neubauer J.D."/>
            <person name="Jurick W.M.II."/>
            <person name="Stott K.A."/>
            <person name="Secor G.A."/>
            <person name="Thomma B.P.H.J."/>
            <person name="Van de Peer Y."/>
            <person name="Townsend C.A."/>
            <person name="Bolton M.D."/>
        </authorList>
    </citation>
    <scope>NUCLEOTIDE SEQUENCE [LARGE SCALE GENOMIC DNA]</scope>
    <source>
        <strain evidence="2">CBS538.71</strain>
    </source>
</reference>
<keyword evidence="2" id="KW-1185">Reference proteome</keyword>
<dbReference type="OrthoDB" id="3641440at2759"/>
<gene>
    <name evidence="1" type="ORF">CBER1_07829</name>
</gene>